<dbReference type="Proteomes" id="UP000738376">
    <property type="component" value="Unassembled WGS sequence"/>
</dbReference>
<dbReference type="EMBL" id="JAAVJL010000001">
    <property type="protein sequence ID" value="NMF58671.1"/>
    <property type="molecule type" value="Genomic_DNA"/>
</dbReference>
<proteinExistence type="predicted"/>
<sequence length="140" mass="16191">MQNWLTDVGIPIDACQIFLPNSSAAQHLEQWLSQSFPWQYGQIDWQLVPESICVNWHSDDDAILAFQQLCQVKQLISPNVNILWCSAHQPTLEMPLQLVKPVIAEIVAQDWDTWIFEPFTGWCIEFYHEGTICYGTSPQR</sequence>
<dbReference type="Pfam" id="PF24172">
    <property type="entry name" value="CdiI_ImmP"/>
    <property type="match status" value="1"/>
</dbReference>
<protein>
    <recommendedName>
        <fullName evidence="3">DUF4253 domain-containing protein</fullName>
    </recommendedName>
</protein>
<accession>A0ABX1LT56</accession>
<evidence type="ECO:0000313" key="1">
    <source>
        <dbReference type="EMBL" id="NMF58671.1"/>
    </source>
</evidence>
<keyword evidence="2" id="KW-1185">Reference proteome</keyword>
<comment type="caution">
    <text evidence="1">The sequence shown here is derived from an EMBL/GenBank/DDBJ whole genome shotgun (WGS) entry which is preliminary data.</text>
</comment>
<gene>
    <name evidence="1" type="ORF">HC246_11735</name>
</gene>
<evidence type="ECO:0000313" key="2">
    <source>
        <dbReference type="Proteomes" id="UP000738376"/>
    </source>
</evidence>
<organism evidence="1 2">
    <name type="scientific">Pseudanabaena yagii GIHE-NHR1</name>
    <dbReference type="NCBI Taxonomy" id="2722753"/>
    <lineage>
        <taxon>Bacteria</taxon>
        <taxon>Bacillati</taxon>
        <taxon>Cyanobacteriota</taxon>
        <taxon>Cyanophyceae</taxon>
        <taxon>Pseudanabaenales</taxon>
        <taxon>Pseudanabaenaceae</taxon>
        <taxon>Pseudanabaena</taxon>
        <taxon>Pseudanabaena yagii</taxon>
    </lineage>
</organism>
<evidence type="ECO:0008006" key="3">
    <source>
        <dbReference type="Google" id="ProtNLM"/>
    </source>
</evidence>
<dbReference type="RefSeq" id="WP_169363546.1">
    <property type="nucleotide sequence ID" value="NZ_JAAVJL010000001.1"/>
</dbReference>
<name>A0ABX1LT56_9CYAN</name>
<reference evidence="1 2" key="1">
    <citation type="submission" date="2020-03" db="EMBL/GenBank/DDBJ databases">
        <title>Draft Genome Sequence of 2-Methylisoborneol Producing Pseudanabaena yagii Strain GIHE-NHR1 Isolated from North Han River in South Korea.</title>
        <authorList>
            <person name="Jeong J."/>
        </authorList>
    </citation>
    <scope>NUCLEOTIDE SEQUENCE [LARGE SCALE GENOMIC DNA]</scope>
    <source>
        <strain evidence="1 2">GIHE-NHR1</strain>
    </source>
</reference>
<dbReference type="InterPro" id="IPR049585">
    <property type="entry name" value="CdiI_EcoliA0-like"/>
</dbReference>